<organism evidence="4">
    <name type="scientific">Gongylonema pulchrum</name>
    <dbReference type="NCBI Taxonomy" id="637853"/>
    <lineage>
        <taxon>Eukaryota</taxon>
        <taxon>Metazoa</taxon>
        <taxon>Ecdysozoa</taxon>
        <taxon>Nematoda</taxon>
        <taxon>Chromadorea</taxon>
        <taxon>Rhabditida</taxon>
        <taxon>Spirurina</taxon>
        <taxon>Spiruromorpha</taxon>
        <taxon>Spiruroidea</taxon>
        <taxon>Gongylonematidae</taxon>
        <taxon>Gongylonema</taxon>
    </lineage>
</organism>
<dbReference type="AlphaFoldDB" id="A0A183EF38"/>
<sequence length="89" mass="10501">MKFFENKIAAELYTYDVILSLLDIIIRITVISLVLYLTLLKVSQSFFRAFTLNLIVLFIADDVVIIATDVYYIQLLYTEIDSYIWFVFE</sequence>
<evidence type="ECO:0000313" key="3">
    <source>
        <dbReference type="Proteomes" id="UP000271098"/>
    </source>
</evidence>
<feature type="transmembrane region" description="Helical" evidence="1">
    <location>
        <begin position="12"/>
        <end position="37"/>
    </location>
</feature>
<dbReference type="WBParaSite" id="GPUH_0001960401-mRNA-1">
    <property type="protein sequence ID" value="GPUH_0001960401-mRNA-1"/>
    <property type="gene ID" value="GPUH_0001960401"/>
</dbReference>
<keyword evidence="3" id="KW-1185">Reference proteome</keyword>
<dbReference type="Proteomes" id="UP000271098">
    <property type="component" value="Unassembled WGS sequence"/>
</dbReference>
<feature type="transmembrane region" description="Helical" evidence="1">
    <location>
        <begin position="49"/>
        <end position="73"/>
    </location>
</feature>
<proteinExistence type="predicted"/>
<accession>A0A183EF38</accession>
<evidence type="ECO:0000313" key="4">
    <source>
        <dbReference type="WBParaSite" id="GPUH_0001960401-mRNA-1"/>
    </source>
</evidence>
<protein>
    <submittedName>
        <fullName evidence="4">G_PROTEIN_RECEP_F1_2 domain-containing protein</fullName>
    </submittedName>
</protein>
<keyword evidence="1" id="KW-0472">Membrane</keyword>
<keyword evidence="1" id="KW-1133">Transmembrane helix</keyword>
<evidence type="ECO:0000256" key="1">
    <source>
        <dbReference type="SAM" id="Phobius"/>
    </source>
</evidence>
<evidence type="ECO:0000313" key="2">
    <source>
        <dbReference type="EMBL" id="VDN34129.1"/>
    </source>
</evidence>
<reference evidence="4" key="1">
    <citation type="submission" date="2016-06" db="UniProtKB">
        <authorList>
            <consortium name="WormBaseParasite"/>
        </authorList>
    </citation>
    <scope>IDENTIFICATION</scope>
</reference>
<gene>
    <name evidence="2" type="ORF">GPUH_LOCUS19579</name>
</gene>
<dbReference type="EMBL" id="UYRT01088779">
    <property type="protein sequence ID" value="VDN34129.1"/>
    <property type="molecule type" value="Genomic_DNA"/>
</dbReference>
<keyword evidence="1" id="KW-0812">Transmembrane</keyword>
<name>A0A183EF38_9BILA</name>
<reference evidence="2 3" key="2">
    <citation type="submission" date="2018-11" db="EMBL/GenBank/DDBJ databases">
        <authorList>
            <consortium name="Pathogen Informatics"/>
        </authorList>
    </citation>
    <scope>NUCLEOTIDE SEQUENCE [LARGE SCALE GENOMIC DNA]</scope>
</reference>